<dbReference type="RefSeq" id="WP_127767048.1">
    <property type="nucleotide sequence ID" value="NZ_SADE01000003.1"/>
</dbReference>
<evidence type="ECO:0000259" key="6">
    <source>
        <dbReference type="Pfam" id="PF02900"/>
    </source>
</evidence>
<accession>A0A437QK88</accession>
<evidence type="ECO:0000256" key="1">
    <source>
        <dbReference type="ARBA" id="ARBA00001947"/>
    </source>
</evidence>
<dbReference type="GO" id="GO:0008198">
    <property type="term" value="F:ferrous iron binding"/>
    <property type="evidence" value="ECO:0007669"/>
    <property type="project" value="InterPro"/>
</dbReference>
<evidence type="ECO:0000313" key="8">
    <source>
        <dbReference type="Proteomes" id="UP000287447"/>
    </source>
</evidence>
<dbReference type="Proteomes" id="UP000287447">
    <property type="component" value="Unassembled WGS sequence"/>
</dbReference>
<dbReference type="SUPFAM" id="SSF53213">
    <property type="entry name" value="LigB-like"/>
    <property type="match status" value="1"/>
</dbReference>
<keyword evidence="3" id="KW-0479">Metal-binding</keyword>
<dbReference type="PANTHER" id="PTHR30096">
    <property type="entry name" value="4,5-DOPA DIOXYGENASE EXTRADIOL-LIKE PROTEIN"/>
    <property type="match status" value="1"/>
</dbReference>
<keyword evidence="5" id="KW-0560">Oxidoreductase</keyword>
<keyword evidence="4" id="KW-0862">Zinc</keyword>
<dbReference type="GO" id="GO:0008270">
    <property type="term" value="F:zinc ion binding"/>
    <property type="evidence" value="ECO:0007669"/>
    <property type="project" value="InterPro"/>
</dbReference>
<comment type="caution">
    <text evidence="7">The sequence shown here is derived from an EMBL/GenBank/DDBJ whole genome shotgun (WGS) entry which is preliminary data.</text>
</comment>
<evidence type="ECO:0000256" key="4">
    <source>
        <dbReference type="ARBA" id="ARBA00022833"/>
    </source>
</evidence>
<sequence length="266" mass="28658">MTEFATMPSLFVSHGSPMLILTDCPARDFLSGLGREIEREIGRPKAVLCISAHWEDAAAAVSGAARLETIHDFYGFPPALYAERYDVPGDPALADAVAAALVRAGIETSIDPARGIDHGAWVPLKLMYPDGDIPVLQLAIGSGRDTAYHHRLGEALRPLREEGVLIVGSGAVTHNLRAFRGQPVDAAPQPWVVGFRDWVADAVTQGQWDDLLAYRSRHPDAAVNHPTEDHIMPLFAAMGAGSGGPGALLHHSYTHSILAMDAYRFD</sequence>
<dbReference type="GO" id="GO:0016702">
    <property type="term" value="F:oxidoreductase activity, acting on single donors with incorporation of molecular oxygen, incorporation of two atoms of oxygen"/>
    <property type="evidence" value="ECO:0007669"/>
    <property type="project" value="UniProtKB-ARBA"/>
</dbReference>
<dbReference type="InterPro" id="IPR004183">
    <property type="entry name" value="Xdiol_dOase_suB"/>
</dbReference>
<dbReference type="PANTHER" id="PTHR30096:SF0">
    <property type="entry name" value="4,5-DOPA DIOXYGENASE EXTRADIOL-LIKE PROTEIN"/>
    <property type="match status" value="1"/>
</dbReference>
<evidence type="ECO:0000256" key="5">
    <source>
        <dbReference type="ARBA" id="ARBA00023002"/>
    </source>
</evidence>
<name>A0A437QK88_9PROT</name>
<organism evidence="7 8">
    <name type="scientific">Hwanghaeella grinnelliae</name>
    <dbReference type="NCBI Taxonomy" id="2500179"/>
    <lineage>
        <taxon>Bacteria</taxon>
        <taxon>Pseudomonadati</taxon>
        <taxon>Pseudomonadota</taxon>
        <taxon>Alphaproteobacteria</taxon>
        <taxon>Rhodospirillales</taxon>
        <taxon>Rhodospirillaceae</taxon>
        <taxon>Hwanghaeella</taxon>
    </lineage>
</organism>
<feature type="domain" description="Extradiol ring-cleavage dioxygenase class III enzyme subunit B" evidence="6">
    <location>
        <begin position="10"/>
        <end position="263"/>
    </location>
</feature>
<comment type="cofactor">
    <cofactor evidence="1">
        <name>Zn(2+)</name>
        <dbReference type="ChEBI" id="CHEBI:29105"/>
    </cofactor>
</comment>
<dbReference type="PIRSF" id="PIRSF006157">
    <property type="entry name" value="Doxgns_DODA"/>
    <property type="match status" value="1"/>
</dbReference>
<proteinExistence type="inferred from homology"/>
<reference evidence="8" key="1">
    <citation type="submission" date="2019-01" db="EMBL/GenBank/DDBJ databases">
        <title>Gri0909 isolated from a small marine red alga.</title>
        <authorList>
            <person name="Kim J."/>
            <person name="Jeong S.E."/>
            <person name="Jeon C.O."/>
        </authorList>
    </citation>
    <scope>NUCLEOTIDE SEQUENCE [LARGE SCALE GENOMIC DNA]</scope>
    <source>
        <strain evidence="8">Gri0909</strain>
    </source>
</reference>
<keyword evidence="7" id="KW-0223">Dioxygenase</keyword>
<dbReference type="Pfam" id="PF02900">
    <property type="entry name" value="LigB"/>
    <property type="match status" value="1"/>
</dbReference>
<evidence type="ECO:0000256" key="3">
    <source>
        <dbReference type="ARBA" id="ARBA00022723"/>
    </source>
</evidence>
<dbReference type="Gene3D" id="3.40.830.10">
    <property type="entry name" value="LigB-like"/>
    <property type="match status" value="1"/>
</dbReference>
<keyword evidence="8" id="KW-1185">Reference proteome</keyword>
<evidence type="ECO:0000313" key="7">
    <source>
        <dbReference type="EMBL" id="RVU34842.1"/>
    </source>
</evidence>
<dbReference type="EMBL" id="SADE01000003">
    <property type="protein sequence ID" value="RVU34842.1"/>
    <property type="molecule type" value="Genomic_DNA"/>
</dbReference>
<dbReference type="CDD" id="cd07363">
    <property type="entry name" value="45_DOPA_Dioxygenase"/>
    <property type="match status" value="1"/>
</dbReference>
<dbReference type="AlphaFoldDB" id="A0A437QK88"/>
<gene>
    <name evidence="7" type="ORF">EOI86_18545</name>
</gene>
<evidence type="ECO:0000256" key="2">
    <source>
        <dbReference type="ARBA" id="ARBA00007581"/>
    </source>
</evidence>
<protein>
    <submittedName>
        <fullName evidence="7">Dioxygenase</fullName>
    </submittedName>
</protein>
<comment type="similarity">
    <text evidence="2">Belongs to the DODA-type extradiol aromatic ring-opening dioxygenase family.</text>
</comment>
<dbReference type="InterPro" id="IPR014436">
    <property type="entry name" value="Extradiol_dOase_DODA"/>
</dbReference>
<dbReference type="OrthoDB" id="9790889at2"/>